<evidence type="ECO:0008006" key="2">
    <source>
        <dbReference type="Google" id="ProtNLM"/>
    </source>
</evidence>
<dbReference type="Gene3D" id="1.10.30.50">
    <property type="match status" value="1"/>
</dbReference>
<dbReference type="AlphaFoldDB" id="A0A6P1KCH7"/>
<evidence type="ECO:0000313" key="1">
    <source>
        <dbReference type="EMBL" id="QHG09286.1"/>
    </source>
</evidence>
<sequence length="246" mass="28615">MYQYLPNVCYYCGIKLQPNTLTKEHVPPKVFFPNTDRDNLITVPSCHLHNSGKSNDDEYLFQMLSIQILANEKGQNLGTEKGVASIRRNRKFMKELAKNASVVYVDEEKNGKLKPTFAFNIDDTRISNSIQAIARALYFFEFNKVFLGKITDYNASLISLDENNSIEINQSLENTRKVIERNFNHVEKKGSNQEIFYYQFLEVYPYLGFSYALKLCFYEGINFVVLFRENLKTKIKPLIISLHKML</sequence>
<name>A0A6P1KCH7_FAUOS</name>
<protein>
    <recommendedName>
        <fullName evidence="2">HNH endonuclease</fullName>
    </recommendedName>
</protein>
<gene>
    <name evidence="1" type="ORF">GSF12_04950</name>
</gene>
<reference evidence="1" key="1">
    <citation type="journal article" date="2020" name="Microbiol. Resour. Announc.">
        <title>Complete Genome Sequence of Moraxella osloensis Strain YV1, Isolated from an Australian Wastewater Treatment Plant.</title>
        <authorList>
            <person name="Batinovic S."/>
            <person name="Rice D.T.F."/>
            <person name="Seviour R.J."/>
            <person name="Petrovski S."/>
        </authorList>
    </citation>
    <scope>NUCLEOTIDE SEQUENCE</scope>
    <source>
        <strain evidence="1">YV1</strain>
    </source>
</reference>
<accession>A0A6P1KCH7</accession>
<organism evidence="1">
    <name type="scientific">Faucicola osloensis</name>
    <name type="common">Moraxella osloensis</name>
    <dbReference type="NCBI Taxonomy" id="34062"/>
    <lineage>
        <taxon>Bacteria</taxon>
        <taxon>Pseudomonadati</taxon>
        <taxon>Pseudomonadota</taxon>
        <taxon>Gammaproteobacteria</taxon>
        <taxon>Moraxellales</taxon>
        <taxon>Moraxellaceae</taxon>
        <taxon>Faucicola</taxon>
    </lineage>
</organism>
<proteinExistence type="predicted"/>
<dbReference type="EMBL" id="CP047226">
    <property type="protein sequence ID" value="QHG09286.1"/>
    <property type="molecule type" value="Genomic_DNA"/>
</dbReference>
<dbReference type="CDD" id="cd00085">
    <property type="entry name" value="HNHc"/>
    <property type="match status" value="1"/>
</dbReference>
<dbReference type="InterPro" id="IPR003615">
    <property type="entry name" value="HNH_nuc"/>
</dbReference>